<organism evidence="1 2">
    <name type="scientific">Dawidia soli</name>
    <dbReference type="NCBI Taxonomy" id="2782352"/>
    <lineage>
        <taxon>Bacteria</taxon>
        <taxon>Pseudomonadati</taxon>
        <taxon>Bacteroidota</taxon>
        <taxon>Cytophagia</taxon>
        <taxon>Cytophagales</taxon>
        <taxon>Chryseotaleaceae</taxon>
        <taxon>Dawidia</taxon>
    </lineage>
</organism>
<protein>
    <submittedName>
        <fullName evidence="1">Type II toxin-antitoxin system MqsR family toxin</fullName>
    </submittedName>
</protein>
<name>A0AAP2D9E5_9BACT</name>
<proteinExistence type="predicted"/>
<dbReference type="AlphaFoldDB" id="A0AAP2D9E5"/>
<reference evidence="1 2" key="1">
    <citation type="submission" date="2021-05" db="EMBL/GenBank/DDBJ databases">
        <title>A Polyphasic approach of four new species of the genus Ohtaekwangia: Ohtaekwangia histidinii sp. nov., Ohtaekwangia cretensis sp. nov., Ohtaekwangia indiensis sp. nov., Ohtaekwangia reichenbachii sp. nov. from diverse environment.</title>
        <authorList>
            <person name="Octaviana S."/>
        </authorList>
    </citation>
    <scope>NUCLEOTIDE SEQUENCE [LARGE SCALE GENOMIC DNA]</scope>
    <source>
        <strain evidence="1 2">PWU37</strain>
    </source>
</reference>
<accession>A0AAP2D9E5</accession>
<comment type="caution">
    <text evidence="1">The sequence shown here is derived from an EMBL/GenBank/DDBJ whole genome shotgun (WGS) entry which is preliminary data.</text>
</comment>
<evidence type="ECO:0000313" key="2">
    <source>
        <dbReference type="Proteomes" id="UP001319180"/>
    </source>
</evidence>
<keyword evidence="2" id="KW-1185">Reference proteome</keyword>
<dbReference type="Proteomes" id="UP001319180">
    <property type="component" value="Unassembled WGS sequence"/>
</dbReference>
<dbReference type="RefSeq" id="WP_254090887.1">
    <property type="nucleotide sequence ID" value="NZ_JAHESC010000018.1"/>
</dbReference>
<gene>
    <name evidence="1" type="ORF">KK078_13895</name>
</gene>
<sequence length="116" mass="13419">MASLPQVEAFLASFKTKMGVFTVIFRERDKNRQALIDLEIAPITRQEILRALTPENYYRGPTTDVDSGPDLWEFGVFVKQKEVYIKITMGMQGRPVICISFHCAERSIDYPFKRKL</sequence>
<evidence type="ECO:0000313" key="1">
    <source>
        <dbReference type="EMBL" id="MBT1687659.1"/>
    </source>
</evidence>
<dbReference type="EMBL" id="JAHESC010000018">
    <property type="protein sequence ID" value="MBT1687659.1"/>
    <property type="molecule type" value="Genomic_DNA"/>
</dbReference>